<proteinExistence type="predicted"/>
<gene>
    <name evidence="1" type="ORF">UFOVP820_10</name>
</gene>
<reference evidence="1" key="1">
    <citation type="submission" date="2020-04" db="EMBL/GenBank/DDBJ databases">
        <authorList>
            <person name="Chiriac C."/>
            <person name="Salcher M."/>
            <person name="Ghai R."/>
            <person name="Kavagutti S V."/>
        </authorList>
    </citation>
    <scope>NUCLEOTIDE SEQUENCE</scope>
</reference>
<name>A0A6J5P7Q9_9CAUD</name>
<sequence length="83" mass="9690">MKPKSIATQIAEHFGWDVADILDYRYQPSHWSRAVYCGFDGNNYWSAGRTPPKDREGDNMLEWVRVPSRYPGNTDLWKGIIKE</sequence>
<protein>
    <submittedName>
        <fullName evidence="1">Uncharacterized protein</fullName>
    </submittedName>
</protein>
<organism evidence="1">
    <name type="scientific">uncultured Caudovirales phage</name>
    <dbReference type="NCBI Taxonomy" id="2100421"/>
    <lineage>
        <taxon>Viruses</taxon>
        <taxon>Duplodnaviria</taxon>
        <taxon>Heunggongvirae</taxon>
        <taxon>Uroviricota</taxon>
        <taxon>Caudoviricetes</taxon>
        <taxon>Peduoviridae</taxon>
        <taxon>Maltschvirus</taxon>
        <taxon>Maltschvirus maltsch</taxon>
    </lineage>
</organism>
<accession>A0A6J5P7Q9</accession>
<evidence type="ECO:0000313" key="1">
    <source>
        <dbReference type="EMBL" id="CAB4165075.1"/>
    </source>
</evidence>
<dbReference type="EMBL" id="LR796771">
    <property type="protein sequence ID" value="CAB4165075.1"/>
    <property type="molecule type" value="Genomic_DNA"/>
</dbReference>